<comment type="similarity">
    <text evidence="1 5">Belongs to the FliD family.</text>
</comment>
<evidence type="ECO:0000313" key="9">
    <source>
        <dbReference type="Proteomes" id="UP000216020"/>
    </source>
</evidence>
<evidence type="ECO:0000313" key="8">
    <source>
        <dbReference type="EMBL" id="OZI34997.1"/>
    </source>
</evidence>
<dbReference type="GO" id="GO:0009424">
    <property type="term" value="C:bacterial-type flagellum hook"/>
    <property type="evidence" value="ECO:0007669"/>
    <property type="project" value="UniProtKB-UniRule"/>
</dbReference>
<sequence>MATTSSTSSSTLPAVTSLGSGSNLDLQGILDKLQDNEEVALTNIQTQQSEIQSKITAYGTIKSSIAALQTAAQALSSADTYNAAKATVTGDGFTATAKASAVTGTYSVKVDSLATTETLQTQAFSSRTLANGTGGTLTVTLGTGDGATTASVDLGSDTSLNGIASTINGNSKLGIKASIISDGNGNSYLMLTSSTTGTKAAVTGISVTGNDTLATSLNYGSDVTDSKVTRVGDAATDAVVEINGITVTSASNTVDSAIDGITLTLTEKTDTAGTLRITTDTTAQATAIQNFVTAYNTVASQIATATAFDTSSETGSVLTGDGTIRGIQTMLAQALRVTNNGGAISSLADLGITTDTDAKNGTLKLDVNKMTEALVNNSDDVKTLLFGSSGLGTAFNTTTTSILQTGGIISARTDGLQSTYDSLQDNYDSTKDHIDADIATLRAKFVALDSFVAQMNSTSSYLTQQFAALTKSTS</sequence>
<accession>A0A261SDD8</accession>
<dbReference type="InterPro" id="IPR010809">
    <property type="entry name" value="FliD_C"/>
</dbReference>
<comment type="caution">
    <text evidence="8">The sequence shown here is derived from an EMBL/GenBank/DDBJ whole genome shotgun (WGS) entry which is preliminary data.</text>
</comment>
<gene>
    <name evidence="8" type="ORF">CAL29_16260</name>
</gene>
<evidence type="ECO:0000259" key="7">
    <source>
        <dbReference type="Pfam" id="PF07195"/>
    </source>
</evidence>
<dbReference type="RefSeq" id="WP_094853986.1">
    <property type="nucleotide sequence ID" value="NZ_NEVM01000002.1"/>
</dbReference>
<organism evidence="8 9">
    <name type="scientific">Bordetella genomosp. 10</name>
    <dbReference type="NCBI Taxonomy" id="1416804"/>
    <lineage>
        <taxon>Bacteria</taxon>
        <taxon>Pseudomonadati</taxon>
        <taxon>Pseudomonadota</taxon>
        <taxon>Betaproteobacteria</taxon>
        <taxon>Burkholderiales</taxon>
        <taxon>Alcaligenaceae</taxon>
        <taxon>Bordetella</taxon>
    </lineage>
</organism>
<feature type="domain" description="Flagellar hook-associated protein 2 N-terminal" evidence="6">
    <location>
        <begin position="22"/>
        <end position="116"/>
    </location>
</feature>
<comment type="subunit">
    <text evidence="2 5">Homopentamer.</text>
</comment>
<comment type="function">
    <text evidence="5">Required for morphogenesis and for the elongation of the flagellar filament by facilitating polymerization of the flagellin monomers at the tip of growing filament. Forms a capping structure, which prevents flagellin subunits (transported through the central channel of the flagellum) from leaking out without polymerization at the distal end.</text>
</comment>
<dbReference type="EMBL" id="NEVM01000002">
    <property type="protein sequence ID" value="OZI34997.1"/>
    <property type="molecule type" value="Genomic_DNA"/>
</dbReference>
<evidence type="ECO:0000256" key="4">
    <source>
        <dbReference type="ARBA" id="ARBA00023143"/>
    </source>
</evidence>
<proteinExistence type="inferred from homology"/>
<dbReference type="Pfam" id="PF02465">
    <property type="entry name" value="FliD_N"/>
    <property type="match status" value="1"/>
</dbReference>
<reference evidence="9" key="1">
    <citation type="submission" date="2017-05" db="EMBL/GenBank/DDBJ databases">
        <title>Complete and WGS of Bordetella genogroups.</title>
        <authorList>
            <person name="Spilker T."/>
            <person name="Lipuma J."/>
        </authorList>
    </citation>
    <scope>NUCLEOTIDE SEQUENCE [LARGE SCALE GENOMIC DNA]</scope>
    <source>
        <strain evidence="9">AU16122</strain>
    </source>
</reference>
<dbReference type="Proteomes" id="UP000216020">
    <property type="component" value="Unassembled WGS sequence"/>
</dbReference>
<keyword evidence="5" id="KW-0964">Secreted</keyword>
<dbReference type="InterPro" id="IPR040026">
    <property type="entry name" value="FliD"/>
</dbReference>
<dbReference type="GO" id="GO:0009421">
    <property type="term" value="C:bacterial-type flagellum filament cap"/>
    <property type="evidence" value="ECO:0007669"/>
    <property type="project" value="InterPro"/>
</dbReference>
<evidence type="ECO:0000256" key="2">
    <source>
        <dbReference type="ARBA" id="ARBA00011255"/>
    </source>
</evidence>
<dbReference type="InterPro" id="IPR003481">
    <property type="entry name" value="FliD_N"/>
</dbReference>
<evidence type="ECO:0000256" key="1">
    <source>
        <dbReference type="ARBA" id="ARBA00009764"/>
    </source>
</evidence>
<dbReference type="GO" id="GO:0007155">
    <property type="term" value="P:cell adhesion"/>
    <property type="evidence" value="ECO:0007669"/>
    <property type="project" value="InterPro"/>
</dbReference>
<keyword evidence="4 5" id="KW-0975">Bacterial flagellum</keyword>
<dbReference type="GO" id="GO:0005576">
    <property type="term" value="C:extracellular region"/>
    <property type="evidence" value="ECO:0007669"/>
    <property type="project" value="UniProtKB-SubCell"/>
</dbReference>
<protein>
    <recommendedName>
        <fullName evidence="5">Flagellar hook-associated protein 2</fullName>
        <shortName evidence="5">HAP2</shortName>
    </recommendedName>
    <alternativeName>
        <fullName evidence="5">Flagellar cap protein</fullName>
    </alternativeName>
</protein>
<comment type="subcellular location">
    <subcellularLocation>
        <location evidence="5">Secreted</location>
    </subcellularLocation>
    <subcellularLocation>
        <location evidence="5">Bacterial flagellum</location>
    </subcellularLocation>
</comment>
<evidence type="ECO:0000256" key="5">
    <source>
        <dbReference type="RuleBase" id="RU362066"/>
    </source>
</evidence>
<dbReference type="PANTHER" id="PTHR30288">
    <property type="entry name" value="FLAGELLAR CAP/ASSEMBLY PROTEIN FLID"/>
    <property type="match status" value="1"/>
</dbReference>
<dbReference type="AlphaFoldDB" id="A0A261SDD8"/>
<feature type="domain" description="Flagellar hook-associated protein 2 C-terminal" evidence="7">
    <location>
        <begin position="235"/>
        <end position="457"/>
    </location>
</feature>
<dbReference type="Pfam" id="PF07195">
    <property type="entry name" value="FliD_C"/>
    <property type="match status" value="1"/>
</dbReference>
<name>A0A261SDD8_9BORD</name>
<keyword evidence="3" id="KW-0175">Coiled coil</keyword>
<evidence type="ECO:0000256" key="3">
    <source>
        <dbReference type="ARBA" id="ARBA00023054"/>
    </source>
</evidence>
<dbReference type="OrthoDB" id="5980200at2"/>
<dbReference type="GO" id="GO:0071973">
    <property type="term" value="P:bacterial-type flagellum-dependent cell motility"/>
    <property type="evidence" value="ECO:0007669"/>
    <property type="project" value="TreeGrafter"/>
</dbReference>
<evidence type="ECO:0000259" key="6">
    <source>
        <dbReference type="Pfam" id="PF02465"/>
    </source>
</evidence>
<keyword evidence="9" id="KW-1185">Reference proteome</keyword>
<dbReference type="PANTHER" id="PTHR30288:SF0">
    <property type="entry name" value="FLAGELLAR HOOK-ASSOCIATED PROTEIN 2"/>
    <property type="match status" value="1"/>
</dbReference>